<dbReference type="OrthoDB" id="345840at2"/>
<dbReference type="EMBL" id="LKBA01000006">
    <property type="protein sequence ID" value="KPN63513.1"/>
    <property type="molecule type" value="Genomic_DNA"/>
</dbReference>
<evidence type="ECO:0008006" key="9">
    <source>
        <dbReference type="Google" id="ProtNLM"/>
    </source>
</evidence>
<dbReference type="AlphaFoldDB" id="A0A0P7I340"/>
<dbReference type="Proteomes" id="UP000050471">
    <property type="component" value="Unassembled WGS sequence"/>
</dbReference>
<sequence>MTHTHRLRIAGAMTLAPLYLGLAIALAYLPYTNGAPSWRRSIHKTLPLLLFALAGFLTGVPAFLVAGLFLSALGDFGLSRDGDSAFLYGLSAFALAHVLYILHFLALANVPLWEVFSVAPIPAIALIALVLSTELWLTPHTGPLTWPVRLYVLVIGVMGLSVLLVPLGASTLGAALFILSDLILAVELFRMTDTDPRRRLAGILIWGFYIAGQALILMGGLPA</sequence>
<feature type="transmembrane region" description="Helical" evidence="6">
    <location>
        <begin position="201"/>
        <end position="221"/>
    </location>
</feature>
<evidence type="ECO:0000313" key="7">
    <source>
        <dbReference type="EMBL" id="KPN63513.1"/>
    </source>
</evidence>
<feature type="transmembrane region" description="Helical" evidence="6">
    <location>
        <begin position="49"/>
        <end position="73"/>
    </location>
</feature>
<evidence type="ECO:0000256" key="5">
    <source>
        <dbReference type="ARBA" id="ARBA00023136"/>
    </source>
</evidence>
<accession>A0A0P7I340</accession>
<comment type="similarity">
    <text evidence="2">Belongs to the TMEM86 family.</text>
</comment>
<evidence type="ECO:0000256" key="4">
    <source>
        <dbReference type="ARBA" id="ARBA00022989"/>
    </source>
</evidence>
<feature type="transmembrane region" description="Helical" evidence="6">
    <location>
        <begin position="7"/>
        <end position="29"/>
    </location>
</feature>
<dbReference type="PANTHER" id="PTHR31885">
    <property type="entry name" value="GH04784P"/>
    <property type="match status" value="1"/>
</dbReference>
<keyword evidence="8" id="KW-1185">Reference proteome</keyword>
<dbReference type="PANTHER" id="PTHR31885:SF6">
    <property type="entry name" value="GH04784P"/>
    <property type="match status" value="1"/>
</dbReference>
<evidence type="ECO:0000256" key="2">
    <source>
        <dbReference type="ARBA" id="ARBA00007375"/>
    </source>
</evidence>
<reference evidence="7 8" key="1">
    <citation type="submission" date="2015-09" db="EMBL/GenBank/DDBJ databases">
        <title>Draft genome sequence of Aliiroseovarius crassostreae CV919-312TSm, the causative agent of Roseovarius Oyster Disease (formerly Juvenile Oyster Disease).</title>
        <authorList>
            <person name="Kessner L."/>
            <person name="Spinard E."/>
            <person name="Nelson D."/>
        </authorList>
    </citation>
    <scope>NUCLEOTIDE SEQUENCE [LARGE SCALE GENOMIC DNA]</scope>
    <source>
        <strain evidence="7 8">CV919-312</strain>
    </source>
</reference>
<gene>
    <name evidence="7" type="ORF">AKJ29_12785</name>
</gene>
<evidence type="ECO:0000256" key="6">
    <source>
        <dbReference type="SAM" id="Phobius"/>
    </source>
</evidence>
<dbReference type="STRING" id="154981.AKJ29_12785"/>
<feature type="transmembrane region" description="Helical" evidence="6">
    <location>
        <begin position="85"/>
        <end position="106"/>
    </location>
</feature>
<organism evidence="7 8">
    <name type="scientific">Aliiroseovarius crassostreae</name>
    <dbReference type="NCBI Taxonomy" id="154981"/>
    <lineage>
        <taxon>Bacteria</taxon>
        <taxon>Pseudomonadati</taxon>
        <taxon>Pseudomonadota</taxon>
        <taxon>Alphaproteobacteria</taxon>
        <taxon>Rhodobacterales</taxon>
        <taxon>Paracoccaceae</taxon>
        <taxon>Aliiroseovarius</taxon>
    </lineage>
</organism>
<dbReference type="InterPro" id="IPR012506">
    <property type="entry name" value="TMEM86B-like"/>
</dbReference>
<evidence type="ECO:0000256" key="3">
    <source>
        <dbReference type="ARBA" id="ARBA00022692"/>
    </source>
</evidence>
<comment type="caution">
    <text evidence="7">The sequence shown here is derived from an EMBL/GenBank/DDBJ whole genome shotgun (WGS) entry which is preliminary data.</text>
</comment>
<comment type="subcellular location">
    <subcellularLocation>
        <location evidence="1">Membrane</location>
        <topology evidence="1">Multi-pass membrane protein</topology>
    </subcellularLocation>
</comment>
<evidence type="ECO:0000313" key="8">
    <source>
        <dbReference type="Proteomes" id="UP000050471"/>
    </source>
</evidence>
<keyword evidence="4 6" id="KW-1133">Transmembrane helix</keyword>
<dbReference type="GO" id="GO:0016787">
    <property type="term" value="F:hydrolase activity"/>
    <property type="evidence" value="ECO:0007669"/>
    <property type="project" value="TreeGrafter"/>
</dbReference>
<proteinExistence type="inferred from homology"/>
<dbReference type="GO" id="GO:0016020">
    <property type="term" value="C:membrane"/>
    <property type="evidence" value="ECO:0007669"/>
    <property type="project" value="UniProtKB-SubCell"/>
</dbReference>
<dbReference type="Pfam" id="PF07947">
    <property type="entry name" value="YhhN"/>
    <property type="match status" value="1"/>
</dbReference>
<name>A0A0P7I340_9RHOB</name>
<evidence type="ECO:0000256" key="1">
    <source>
        <dbReference type="ARBA" id="ARBA00004141"/>
    </source>
</evidence>
<keyword evidence="5 6" id="KW-0472">Membrane</keyword>
<protein>
    <recommendedName>
        <fullName evidence="9">Lysoplasmalogenase</fullName>
    </recommendedName>
</protein>
<keyword evidence="3 6" id="KW-0812">Transmembrane</keyword>
<feature type="transmembrane region" description="Helical" evidence="6">
    <location>
        <begin position="112"/>
        <end position="136"/>
    </location>
</feature>